<accession>A0ABX5M6I7</accession>
<evidence type="ECO:0000313" key="2">
    <source>
        <dbReference type="Proteomes" id="UP000247780"/>
    </source>
</evidence>
<organism evidence="1 2">
    <name type="scientific">Nitrosomonas eutropha</name>
    <dbReference type="NCBI Taxonomy" id="916"/>
    <lineage>
        <taxon>Bacteria</taxon>
        <taxon>Pseudomonadati</taxon>
        <taxon>Pseudomonadota</taxon>
        <taxon>Betaproteobacteria</taxon>
        <taxon>Nitrosomonadales</taxon>
        <taxon>Nitrosomonadaceae</taxon>
        <taxon>Nitrosomonas</taxon>
    </lineage>
</organism>
<dbReference type="Proteomes" id="UP000247780">
    <property type="component" value="Unassembled WGS sequence"/>
</dbReference>
<reference evidence="1 2" key="1">
    <citation type="submission" date="2018-04" db="EMBL/GenBank/DDBJ databases">
        <title>Active sludge and wastewater microbial communities from Klosterneuburg, Austria.</title>
        <authorList>
            <person name="Wagner M."/>
        </authorList>
    </citation>
    <scope>NUCLEOTIDE SEQUENCE [LARGE SCALE GENOMIC DNA]</scope>
    <source>
        <strain evidence="1 2">Nm 57</strain>
    </source>
</reference>
<evidence type="ECO:0000313" key="1">
    <source>
        <dbReference type="EMBL" id="PXV80634.1"/>
    </source>
</evidence>
<dbReference type="EMBL" id="QICQ01000015">
    <property type="protein sequence ID" value="PXV80634.1"/>
    <property type="molecule type" value="Genomic_DNA"/>
</dbReference>
<name>A0ABX5M6I7_9PROT</name>
<keyword evidence="2" id="KW-1185">Reference proteome</keyword>
<gene>
    <name evidence="1" type="ORF">C8R14_11532</name>
</gene>
<comment type="caution">
    <text evidence="1">The sequence shown here is derived from an EMBL/GenBank/DDBJ whole genome shotgun (WGS) entry which is preliminary data.</text>
</comment>
<protein>
    <submittedName>
        <fullName evidence="1">Uncharacterized protein</fullName>
    </submittedName>
</protein>
<sequence>MLVFSIDILYGEPGGWFIRGNIGKVVRLERILALALCQINDTEWFRVVACKSTATQAESVAGQRGTGLPRRCFNTAPCKD</sequence>
<proteinExistence type="predicted"/>